<gene>
    <name evidence="2" type="ORF">SAMN02745193_01898</name>
</gene>
<dbReference type="Proteomes" id="UP000184391">
    <property type="component" value="Unassembled WGS sequence"/>
</dbReference>
<dbReference type="Pfam" id="PF02581">
    <property type="entry name" value="TMP-TENI"/>
    <property type="match status" value="1"/>
</dbReference>
<keyword evidence="3" id="KW-1185">Reference proteome</keyword>
<dbReference type="SUPFAM" id="SSF51391">
    <property type="entry name" value="Thiamin phosphate synthase"/>
    <property type="match status" value="1"/>
</dbReference>
<accession>A0A1M7SKN0</accession>
<dbReference type="AlphaFoldDB" id="A0A1M7SKN0"/>
<evidence type="ECO:0000259" key="1">
    <source>
        <dbReference type="Pfam" id="PF02581"/>
    </source>
</evidence>
<protein>
    <submittedName>
        <fullName evidence="2">Thiamine-phosphate pyrophosphorylase</fullName>
    </submittedName>
</protein>
<sequence length="177" mass="18968">MTRANPLPRLWLLSDARNDARIEWALATLPRGNAFVFRHYHLDHKARTQRFAQLAAMARAGGHLVILSGPAQLALDWGADGIYGPPGKLARLPGLLRLATAHDAREIVLANRAKADGVFLSPVFASRSHPGGGCLGVATFHELAAQADMPVIALGGMTAERAGTLQWPRWAAIDGLS</sequence>
<dbReference type="EMBL" id="FRDF01000010">
    <property type="protein sequence ID" value="SHN58995.1"/>
    <property type="molecule type" value="Genomic_DNA"/>
</dbReference>
<dbReference type="GO" id="GO:0009228">
    <property type="term" value="P:thiamine biosynthetic process"/>
    <property type="evidence" value="ECO:0007669"/>
    <property type="project" value="UniProtKB-KW"/>
</dbReference>
<dbReference type="STRING" id="198312.SAMN02745193_01898"/>
<evidence type="ECO:0000313" key="2">
    <source>
        <dbReference type="EMBL" id="SHN58995.1"/>
    </source>
</evidence>
<dbReference type="Gene3D" id="3.20.20.70">
    <property type="entry name" value="Aldolase class I"/>
    <property type="match status" value="1"/>
</dbReference>
<dbReference type="InterPro" id="IPR022998">
    <property type="entry name" value="ThiamineP_synth_TenI"/>
</dbReference>
<dbReference type="CDD" id="cd00564">
    <property type="entry name" value="TMP_TenI"/>
    <property type="match status" value="1"/>
</dbReference>
<dbReference type="InterPro" id="IPR013785">
    <property type="entry name" value="Aldolase_TIM"/>
</dbReference>
<name>A0A1M7SKN0_9SPHN</name>
<proteinExistence type="predicted"/>
<reference evidence="3" key="1">
    <citation type="submission" date="2016-12" db="EMBL/GenBank/DDBJ databases">
        <authorList>
            <person name="Varghese N."/>
            <person name="Submissions S."/>
        </authorList>
    </citation>
    <scope>NUCLEOTIDE SEQUENCE [LARGE SCALE GENOMIC DNA]</scope>
    <source>
        <strain evidence="3">DSM 11032</strain>
    </source>
</reference>
<dbReference type="InterPro" id="IPR036206">
    <property type="entry name" value="ThiamineP_synth_sf"/>
</dbReference>
<feature type="domain" description="Thiamine phosphate synthase/TenI" evidence="1">
    <location>
        <begin position="18"/>
        <end position="163"/>
    </location>
</feature>
<evidence type="ECO:0000313" key="3">
    <source>
        <dbReference type="Proteomes" id="UP000184391"/>
    </source>
</evidence>
<organism evidence="2 3">
    <name type="scientific">Erythrobacter sanguineus</name>
    <dbReference type="NCBI Taxonomy" id="198312"/>
    <lineage>
        <taxon>Bacteria</taxon>
        <taxon>Pseudomonadati</taxon>
        <taxon>Pseudomonadota</taxon>
        <taxon>Alphaproteobacteria</taxon>
        <taxon>Sphingomonadales</taxon>
        <taxon>Erythrobacteraceae</taxon>
        <taxon>Erythrobacter/Porphyrobacter group</taxon>
        <taxon>Erythrobacter</taxon>
    </lineage>
</organism>